<dbReference type="GO" id="GO:0005765">
    <property type="term" value="C:lysosomal membrane"/>
    <property type="evidence" value="ECO:0007669"/>
    <property type="project" value="TreeGrafter"/>
</dbReference>
<keyword evidence="2" id="KW-1133">Transmembrane helix</keyword>
<dbReference type="GO" id="GO:0032588">
    <property type="term" value="C:trans-Golgi network membrane"/>
    <property type="evidence" value="ECO:0007669"/>
    <property type="project" value="TreeGrafter"/>
</dbReference>
<sequence>TLPYRGSEEEERGGSAGSEKDEKKETEGEGFRGSLGSEYLLAGQESRTESERELGPKQKAAEDQWLARGMEEVMKNHEKGDQLELEVSDEENLTNMMPEKAFQVFNPSVTIMRVSKPPETPGDSRTQWAEEPEKYPFLDSHGTPPDAYYHDSPKRAAPSTGCCGGNRDVLKLGMSVFTAALIFPLLVWGGYVFLPFDAPVLDTAPLRLIYTLRCSIFAAVPIVLGMLVLGASQLRFCSVKAPGKGEVEPREVAIHRCYVSDSMPLFLLYFLQLAVMASFLRQELLKLVPLLTIVFAFGRLIYWLAMALGSSVRGVGFGMSFLPMLAMMGANLYFIFMADAGGSIFALEAPPTPEPPAPPRQRFWG</sequence>
<feature type="non-terminal residue" evidence="3">
    <location>
        <position position="1"/>
    </location>
</feature>
<dbReference type="Proteomes" id="UP000034805">
    <property type="component" value="Unassembled WGS sequence"/>
</dbReference>
<gene>
    <name evidence="3" type="ORF">Z043_125657</name>
</gene>
<feature type="compositionally biased region" description="Basic and acidic residues" evidence="1">
    <location>
        <begin position="18"/>
        <end position="30"/>
    </location>
</feature>
<feature type="transmembrane region" description="Helical" evidence="2">
    <location>
        <begin position="287"/>
        <end position="305"/>
    </location>
</feature>
<proteinExistence type="predicted"/>
<dbReference type="PANTHER" id="PTHR31004:SF4">
    <property type="entry name" value="TRANSMEMBRANE PROTEIN 79"/>
    <property type="match status" value="1"/>
</dbReference>
<dbReference type="EMBL" id="JARO02019423">
    <property type="protein sequence ID" value="KPP56700.1"/>
    <property type="molecule type" value="Genomic_DNA"/>
</dbReference>
<feature type="transmembrane region" description="Helical" evidence="2">
    <location>
        <begin position="208"/>
        <end position="230"/>
    </location>
</feature>
<evidence type="ECO:0000256" key="2">
    <source>
        <dbReference type="SAM" id="Phobius"/>
    </source>
</evidence>
<dbReference type="PANTHER" id="PTHR31004">
    <property type="entry name" value="TRANSMEMBRANE PROTEIN 79"/>
    <property type="match status" value="1"/>
</dbReference>
<reference evidence="3 4" key="1">
    <citation type="submission" date="2015-08" db="EMBL/GenBank/DDBJ databases">
        <title>The genome of the Asian arowana (Scleropages formosus).</title>
        <authorList>
            <person name="Tan M.H."/>
            <person name="Gan H.M."/>
            <person name="Croft L.J."/>
            <person name="Austin C.M."/>
        </authorList>
    </citation>
    <scope>NUCLEOTIDE SEQUENCE [LARGE SCALE GENOMIC DNA]</scope>
    <source>
        <strain evidence="3">Aro1</strain>
    </source>
</reference>
<feature type="region of interest" description="Disordered" evidence="1">
    <location>
        <begin position="1"/>
        <end position="60"/>
    </location>
</feature>
<protein>
    <recommendedName>
        <fullName evidence="5">Transmembrane protein 79-like</fullName>
    </recommendedName>
</protein>
<evidence type="ECO:0000256" key="1">
    <source>
        <dbReference type="SAM" id="MobiDB-lite"/>
    </source>
</evidence>
<keyword evidence="2" id="KW-0812">Transmembrane</keyword>
<feature type="compositionally biased region" description="Basic and acidic residues" evidence="1">
    <location>
        <begin position="46"/>
        <end position="60"/>
    </location>
</feature>
<dbReference type="GO" id="GO:0045055">
    <property type="term" value="P:regulated exocytosis"/>
    <property type="evidence" value="ECO:0007669"/>
    <property type="project" value="TreeGrafter"/>
</dbReference>
<name>A0A0P7UAK0_SCLFO</name>
<feature type="transmembrane region" description="Helical" evidence="2">
    <location>
        <begin position="176"/>
        <end position="196"/>
    </location>
</feature>
<comment type="caution">
    <text evidence="3">The sequence shown here is derived from an EMBL/GenBank/DDBJ whole genome shotgun (WGS) entry which is preliminary data.</text>
</comment>
<evidence type="ECO:0008006" key="5">
    <source>
        <dbReference type="Google" id="ProtNLM"/>
    </source>
</evidence>
<organism evidence="3 4">
    <name type="scientific">Scleropages formosus</name>
    <name type="common">Asian bonytongue</name>
    <name type="synonym">Osteoglossum formosum</name>
    <dbReference type="NCBI Taxonomy" id="113540"/>
    <lineage>
        <taxon>Eukaryota</taxon>
        <taxon>Metazoa</taxon>
        <taxon>Chordata</taxon>
        <taxon>Craniata</taxon>
        <taxon>Vertebrata</taxon>
        <taxon>Euteleostomi</taxon>
        <taxon>Actinopterygii</taxon>
        <taxon>Neopterygii</taxon>
        <taxon>Teleostei</taxon>
        <taxon>Osteoglossocephala</taxon>
        <taxon>Osteoglossomorpha</taxon>
        <taxon>Osteoglossiformes</taxon>
        <taxon>Osteoglossidae</taxon>
        <taxon>Scleropages</taxon>
    </lineage>
</organism>
<keyword evidence="2" id="KW-0472">Membrane</keyword>
<feature type="transmembrane region" description="Helical" evidence="2">
    <location>
        <begin position="317"/>
        <end position="336"/>
    </location>
</feature>
<evidence type="ECO:0000313" key="3">
    <source>
        <dbReference type="EMBL" id="KPP56700.1"/>
    </source>
</evidence>
<dbReference type="AlphaFoldDB" id="A0A0P7UAK0"/>
<accession>A0A0P7UAK0</accession>
<evidence type="ECO:0000313" key="4">
    <source>
        <dbReference type="Proteomes" id="UP000034805"/>
    </source>
</evidence>